<proteinExistence type="predicted"/>
<dbReference type="PANTHER" id="PTHR30562:SF1">
    <property type="entry name" value="UVRABC SYSTEM PROTEIN C"/>
    <property type="match status" value="1"/>
</dbReference>
<dbReference type="Pfam" id="PF01541">
    <property type="entry name" value="GIY-YIG"/>
    <property type="match status" value="1"/>
</dbReference>
<dbReference type="CDD" id="cd10434">
    <property type="entry name" value="GIY-YIG_UvrC_Cho"/>
    <property type="match status" value="1"/>
</dbReference>
<keyword evidence="2" id="KW-0227">DNA damage</keyword>
<dbReference type="SMART" id="SM00278">
    <property type="entry name" value="HhH1"/>
    <property type="match status" value="2"/>
</dbReference>
<dbReference type="Pfam" id="PF02151">
    <property type="entry name" value="UVR"/>
    <property type="match status" value="1"/>
</dbReference>
<reference evidence="11" key="1">
    <citation type="submission" date="2010-03" db="EMBL/GenBank/DDBJ databases">
        <title>The genome sequence of Synergistetes sp. SGP1.</title>
        <authorList>
            <consortium name="metaHIT consortium -- http://www.metahit.eu/"/>
            <person name="Pajon A."/>
            <person name="Turner K."/>
            <person name="Parkhill J."/>
            <person name="Wade W."/>
            <person name="Vartoukian S."/>
        </authorList>
    </citation>
    <scope>NUCLEOTIDE SEQUENCE [LARGE SCALE GENOMIC DNA]</scope>
    <source>
        <strain evidence="11">SGP1</strain>
    </source>
</reference>
<feature type="domain" description="UvrC family homology region profile" evidence="9">
    <location>
        <begin position="273"/>
        <end position="394"/>
    </location>
</feature>
<dbReference type="Gene3D" id="1.10.150.20">
    <property type="entry name" value="5' to 3' exonuclease, C-terminal subdomain"/>
    <property type="match status" value="1"/>
</dbReference>
<dbReference type="SUPFAM" id="SSF46600">
    <property type="entry name" value="C-terminal UvrC-binding domain of UvrB"/>
    <property type="match status" value="1"/>
</dbReference>
<evidence type="ECO:0000256" key="1">
    <source>
        <dbReference type="ARBA" id="ARBA00022490"/>
    </source>
</evidence>
<dbReference type="PROSITE" id="PS50165">
    <property type="entry name" value="UVRC"/>
    <property type="match status" value="1"/>
</dbReference>
<evidence type="ECO:0000313" key="10">
    <source>
        <dbReference type="EMBL" id="CBL27623.1"/>
    </source>
</evidence>
<dbReference type="PROSITE" id="PS50164">
    <property type="entry name" value="GIY_YIG"/>
    <property type="match status" value="1"/>
</dbReference>
<dbReference type="InterPro" id="IPR001162">
    <property type="entry name" value="UvrC_RNase_H_dom"/>
</dbReference>
<reference evidence="10 11" key="2">
    <citation type="submission" date="2010-03" db="EMBL/GenBank/DDBJ databases">
        <authorList>
            <person name="Pajon A."/>
        </authorList>
    </citation>
    <scope>NUCLEOTIDE SEQUENCE [LARGE SCALE GENOMIC DNA]</scope>
    <source>
        <strain evidence="10 11">SGP1</strain>
    </source>
</reference>
<dbReference type="Gene3D" id="3.40.1440.10">
    <property type="entry name" value="GIY-YIG endonuclease"/>
    <property type="match status" value="1"/>
</dbReference>
<dbReference type="SUPFAM" id="SSF82771">
    <property type="entry name" value="GIY-YIG endonuclease"/>
    <property type="match status" value="1"/>
</dbReference>
<evidence type="ECO:0000259" key="7">
    <source>
        <dbReference type="PROSITE" id="PS50151"/>
    </source>
</evidence>
<dbReference type="SMART" id="SM00465">
    <property type="entry name" value="GIYc"/>
    <property type="match status" value="1"/>
</dbReference>
<dbReference type="GO" id="GO:0009380">
    <property type="term" value="C:excinuclease repair complex"/>
    <property type="evidence" value="ECO:0007669"/>
    <property type="project" value="TreeGrafter"/>
</dbReference>
<dbReference type="KEGG" id="sbr:SY1_00150"/>
<keyword evidence="4" id="KW-0267">Excision nuclease</keyword>
<dbReference type="InterPro" id="IPR003583">
    <property type="entry name" value="Hlx-hairpin-Hlx_DNA-bd_motif"/>
</dbReference>
<evidence type="ECO:0000256" key="5">
    <source>
        <dbReference type="ARBA" id="ARBA00023204"/>
    </source>
</evidence>
<name>A0AB94IV53_9BACT</name>
<dbReference type="InterPro" id="IPR010994">
    <property type="entry name" value="RuvA_2-like"/>
</dbReference>
<dbReference type="InterPro" id="IPR000305">
    <property type="entry name" value="GIY-YIG_endonuc"/>
</dbReference>
<dbReference type="InterPro" id="IPR035901">
    <property type="entry name" value="GIY-YIG_endonuc_sf"/>
</dbReference>
<dbReference type="Gene3D" id="4.10.860.10">
    <property type="entry name" value="UVR domain"/>
    <property type="match status" value="1"/>
</dbReference>
<dbReference type="GO" id="GO:0009381">
    <property type="term" value="F:excinuclease ABC activity"/>
    <property type="evidence" value="ECO:0007669"/>
    <property type="project" value="InterPro"/>
</dbReference>
<dbReference type="Pfam" id="PF08459">
    <property type="entry name" value="UvrC_RNaseH_dom"/>
    <property type="match status" value="1"/>
</dbReference>
<dbReference type="PROSITE" id="PS50151">
    <property type="entry name" value="UVR"/>
    <property type="match status" value="1"/>
</dbReference>
<feature type="domain" description="GIY-YIG" evidence="8">
    <location>
        <begin position="46"/>
        <end position="125"/>
    </location>
</feature>
<keyword evidence="1" id="KW-0963">Cytoplasm</keyword>
<evidence type="ECO:0000256" key="4">
    <source>
        <dbReference type="ARBA" id="ARBA00022881"/>
    </source>
</evidence>
<dbReference type="SUPFAM" id="SSF47781">
    <property type="entry name" value="RuvA domain 2-like"/>
    <property type="match status" value="1"/>
</dbReference>
<evidence type="ECO:0000259" key="8">
    <source>
        <dbReference type="PROSITE" id="PS50164"/>
    </source>
</evidence>
<organism evidence="10 11">
    <name type="scientific">Fretibacterium fastidiosum</name>
    <dbReference type="NCBI Taxonomy" id="651822"/>
    <lineage>
        <taxon>Bacteria</taxon>
        <taxon>Thermotogati</taxon>
        <taxon>Synergistota</taxon>
        <taxon>Synergistia</taxon>
        <taxon>Synergistales</taxon>
        <taxon>Aminobacteriaceae</taxon>
        <taxon>Fretibacterium</taxon>
    </lineage>
</organism>
<dbReference type="FunFam" id="3.40.1440.10:FF:000001">
    <property type="entry name" value="UvrABC system protein C"/>
    <property type="match status" value="1"/>
</dbReference>
<feature type="domain" description="UVR" evidence="7">
    <location>
        <begin position="235"/>
        <end position="270"/>
    </location>
</feature>
<evidence type="ECO:0000313" key="11">
    <source>
        <dbReference type="Proteomes" id="UP000008957"/>
    </source>
</evidence>
<feature type="region of interest" description="Disordered" evidence="6">
    <location>
        <begin position="1"/>
        <end position="30"/>
    </location>
</feature>
<dbReference type="PANTHER" id="PTHR30562">
    <property type="entry name" value="UVRC/OXIDOREDUCTASE"/>
    <property type="match status" value="1"/>
</dbReference>
<dbReference type="InterPro" id="IPR001943">
    <property type="entry name" value="UVR_dom"/>
</dbReference>
<dbReference type="InterPro" id="IPR038476">
    <property type="entry name" value="UvrC_RNase_H_dom_sf"/>
</dbReference>
<keyword evidence="5" id="KW-0234">DNA repair</keyword>
<dbReference type="InterPro" id="IPR036876">
    <property type="entry name" value="UVR_dom_sf"/>
</dbReference>
<keyword evidence="11" id="KW-1185">Reference proteome</keyword>
<dbReference type="Proteomes" id="UP000008957">
    <property type="component" value="Chromosome"/>
</dbReference>
<keyword evidence="3" id="KW-0228">DNA excision</keyword>
<dbReference type="AlphaFoldDB" id="A0AB94IV53"/>
<dbReference type="GO" id="GO:0006289">
    <property type="term" value="P:nucleotide-excision repair"/>
    <property type="evidence" value="ECO:0007669"/>
    <property type="project" value="InterPro"/>
</dbReference>
<evidence type="ECO:0000256" key="3">
    <source>
        <dbReference type="ARBA" id="ARBA00022769"/>
    </source>
</evidence>
<accession>A0AB94IV53</accession>
<dbReference type="InterPro" id="IPR047296">
    <property type="entry name" value="GIY-YIG_UvrC_Cho"/>
</dbReference>
<dbReference type="RefSeq" id="WP_015555770.1">
    <property type="nucleotide sequence ID" value="NC_021038.1"/>
</dbReference>
<dbReference type="Gene3D" id="3.30.420.340">
    <property type="entry name" value="UvrC, RNAse H endonuclease domain"/>
    <property type="match status" value="1"/>
</dbReference>
<evidence type="ECO:0000256" key="6">
    <source>
        <dbReference type="SAM" id="MobiDB-lite"/>
    </source>
</evidence>
<dbReference type="Pfam" id="PF14520">
    <property type="entry name" value="HHH_5"/>
    <property type="match status" value="1"/>
</dbReference>
<evidence type="ECO:0000256" key="2">
    <source>
        <dbReference type="ARBA" id="ARBA00022763"/>
    </source>
</evidence>
<protein>
    <submittedName>
        <fullName evidence="10">Excinuclease ABC, C subunit</fullName>
    </submittedName>
</protein>
<gene>
    <name evidence="10" type="ORF">SY1_00150</name>
</gene>
<sequence>MADGPAPQQEGARGERNVARPGAKNSARQGGAIKEKVAAILRSLPERPGVYIMRDAEGTVIYVGKAIKLRRRVSSYFRHSNFASPRLRKLVSLVEDISVIRTETEAEALIVEARLIRRYSPFFNVDLKMNDRYPYIRVTDEAFPRLEITRVKRDDGAVYLGPFVSAGNIRSLMRLAERYFPLRVCRADLKPDPGKRPCIEYSLGHSMGACAGLCTQAEYRERVGDVILLLEGNTRELIERLHRRMDAAARRMDFEEAAHCRDTMRALWRISRQRVSSALQEDLDSETWHVLNQTQRAFGLRTIPWRMDAFDISHTAGHDTYGCCVVFEQGRPNPSLYRRFRIRGLAEGEVDDFASIEETVRRRYRHVLDQSEPMPQMALIDGGPVQLEFAMRALAELEMELPLVALAEREELLFLPNRPDDPIRLDRSSPVLQLMQRMRDEVHRFAITTHRRARNARMKRSSLEDIPGIGRARASQLLVRFGSTERIAALSTDELAGAPGVGPVLARKILEHLNGSDAQRVRA</sequence>
<dbReference type="GO" id="GO:0003677">
    <property type="term" value="F:DNA binding"/>
    <property type="evidence" value="ECO:0007669"/>
    <property type="project" value="InterPro"/>
</dbReference>
<dbReference type="EMBL" id="FP929056">
    <property type="protein sequence ID" value="CBL27623.1"/>
    <property type="molecule type" value="Genomic_DNA"/>
</dbReference>
<evidence type="ECO:0000259" key="9">
    <source>
        <dbReference type="PROSITE" id="PS50165"/>
    </source>
</evidence>
<dbReference type="InterPro" id="IPR050066">
    <property type="entry name" value="UvrABC_protein_C"/>
</dbReference>